<dbReference type="GO" id="GO:0015140">
    <property type="term" value="F:malate transmembrane transporter activity"/>
    <property type="evidence" value="ECO:0007669"/>
    <property type="project" value="UniProtKB-ARBA"/>
</dbReference>
<keyword evidence="3 5" id="KW-1133">Transmembrane helix</keyword>
<comment type="subcellular location">
    <subcellularLocation>
        <location evidence="1">Membrane</location>
        <topology evidence="1">Multi-pass membrane protein</topology>
    </subcellularLocation>
</comment>
<feature type="non-terminal residue" evidence="6">
    <location>
        <position position="1"/>
    </location>
</feature>
<evidence type="ECO:0000256" key="5">
    <source>
        <dbReference type="SAM" id="Phobius"/>
    </source>
</evidence>
<gene>
    <name evidence="6" type="ORF">CYMTET_18295</name>
</gene>
<evidence type="ECO:0000313" key="7">
    <source>
        <dbReference type="Proteomes" id="UP001190700"/>
    </source>
</evidence>
<dbReference type="InterPro" id="IPR001898">
    <property type="entry name" value="SLC13A/DASS"/>
</dbReference>
<accession>A0AAE0G8T3</accession>
<name>A0AAE0G8T3_9CHLO</name>
<dbReference type="Proteomes" id="UP001190700">
    <property type="component" value="Unassembled WGS sequence"/>
</dbReference>
<dbReference type="GO" id="GO:0005886">
    <property type="term" value="C:plasma membrane"/>
    <property type="evidence" value="ECO:0007669"/>
    <property type="project" value="TreeGrafter"/>
</dbReference>
<organism evidence="6 7">
    <name type="scientific">Cymbomonas tetramitiformis</name>
    <dbReference type="NCBI Taxonomy" id="36881"/>
    <lineage>
        <taxon>Eukaryota</taxon>
        <taxon>Viridiplantae</taxon>
        <taxon>Chlorophyta</taxon>
        <taxon>Pyramimonadophyceae</taxon>
        <taxon>Pyramimonadales</taxon>
        <taxon>Pyramimonadaceae</taxon>
        <taxon>Cymbomonas</taxon>
    </lineage>
</organism>
<keyword evidence="4 5" id="KW-0472">Membrane</keyword>
<dbReference type="PANTHER" id="PTHR10283">
    <property type="entry name" value="SOLUTE CARRIER FAMILY 13 MEMBER"/>
    <property type="match status" value="1"/>
</dbReference>
<reference evidence="6 7" key="1">
    <citation type="journal article" date="2015" name="Genome Biol. Evol.">
        <title>Comparative Genomics of a Bacterivorous Green Alga Reveals Evolutionary Causalities and Consequences of Phago-Mixotrophic Mode of Nutrition.</title>
        <authorList>
            <person name="Burns J.A."/>
            <person name="Paasch A."/>
            <person name="Narechania A."/>
            <person name="Kim E."/>
        </authorList>
    </citation>
    <scope>NUCLEOTIDE SEQUENCE [LARGE SCALE GENOMIC DNA]</scope>
    <source>
        <strain evidence="6 7">PLY_AMNH</strain>
    </source>
</reference>
<dbReference type="AlphaFoldDB" id="A0AAE0G8T3"/>
<dbReference type="Pfam" id="PF00939">
    <property type="entry name" value="Na_sulph_symp"/>
    <property type="match status" value="1"/>
</dbReference>
<protein>
    <recommendedName>
        <fullName evidence="8">Anion transporter</fullName>
    </recommendedName>
</protein>
<dbReference type="EMBL" id="LGRX02008457">
    <property type="protein sequence ID" value="KAK3273465.1"/>
    <property type="molecule type" value="Genomic_DNA"/>
</dbReference>
<feature type="transmembrane region" description="Helical" evidence="5">
    <location>
        <begin position="107"/>
        <end position="131"/>
    </location>
</feature>
<evidence type="ECO:0000256" key="4">
    <source>
        <dbReference type="ARBA" id="ARBA00023136"/>
    </source>
</evidence>
<keyword evidence="7" id="KW-1185">Reference proteome</keyword>
<evidence type="ECO:0000256" key="1">
    <source>
        <dbReference type="ARBA" id="ARBA00004141"/>
    </source>
</evidence>
<evidence type="ECO:0000256" key="3">
    <source>
        <dbReference type="ARBA" id="ARBA00022989"/>
    </source>
</evidence>
<feature type="transmembrane region" description="Helical" evidence="5">
    <location>
        <begin position="67"/>
        <end position="87"/>
    </location>
</feature>
<evidence type="ECO:0008006" key="8">
    <source>
        <dbReference type="Google" id="ProtNLM"/>
    </source>
</evidence>
<evidence type="ECO:0000256" key="2">
    <source>
        <dbReference type="ARBA" id="ARBA00022692"/>
    </source>
</evidence>
<sequence length="133" mass="13364">VIVLVGGGFALTMGATSSGLGLWYGQQAPAVAVVVSLMTEFTSNVATSNIILPLLATTAEELGLAPLHLMLPAVLACSLAFMLPVATPPNAIAYSTGLLKGHDMLRVGIVLNCVGVAMVSLAVPSVGAAVFGM</sequence>
<dbReference type="PANTHER" id="PTHR10283:SF82">
    <property type="entry name" value="SOLUTE CARRIER FAMILY 13 MEMBER 2"/>
    <property type="match status" value="1"/>
</dbReference>
<keyword evidence="2 5" id="KW-0812">Transmembrane</keyword>
<evidence type="ECO:0000313" key="6">
    <source>
        <dbReference type="EMBL" id="KAK3273465.1"/>
    </source>
</evidence>
<comment type="caution">
    <text evidence="6">The sequence shown here is derived from an EMBL/GenBank/DDBJ whole genome shotgun (WGS) entry which is preliminary data.</text>
</comment>
<proteinExistence type="predicted"/>